<proteinExistence type="inferred from homology"/>
<dbReference type="PANTHER" id="PTHR32322">
    <property type="entry name" value="INNER MEMBRANE TRANSPORTER"/>
    <property type="match status" value="1"/>
</dbReference>
<comment type="subcellular location">
    <subcellularLocation>
        <location evidence="1">Membrane</location>
        <topology evidence="1">Multi-pass membrane protein</topology>
    </subcellularLocation>
</comment>
<sequence length="300" mass="31698">MNDDHHTLLASAIVLFTGVLWGIYWLPVRALGDMGLTGAWGTAAITVATVLLLLPIAIRHRRQLRQTHPIALVSIAAGGAAFALYSVGFMYGRVAIIILLWFLSPVWSTLIGRYVMGWPTPRLRIVAIVLGLMGLLIMLGADGGLPLPQGIGEWMALIAGILWSFSTTGIRVKSNIEAMPATFIFAVGAAITALVLAPILEPVPTLTSTEAPAIAGLALVTGGLWWGLNLVALMWATARLEPARVCILLMSEVLFGALSAAVLAGETLHPAEVIGGVIVLIAGLLEVLPVRPKVNHKPGL</sequence>
<evidence type="ECO:0000256" key="6">
    <source>
        <dbReference type="SAM" id="Phobius"/>
    </source>
</evidence>
<evidence type="ECO:0000313" key="9">
    <source>
        <dbReference type="Proteomes" id="UP001168640"/>
    </source>
</evidence>
<evidence type="ECO:0000256" key="2">
    <source>
        <dbReference type="ARBA" id="ARBA00007362"/>
    </source>
</evidence>
<feature type="transmembrane region" description="Helical" evidence="6">
    <location>
        <begin position="94"/>
        <end position="116"/>
    </location>
</feature>
<keyword evidence="4 6" id="KW-1133">Transmembrane helix</keyword>
<keyword evidence="9" id="KW-1185">Reference proteome</keyword>
<feature type="transmembrane region" description="Helical" evidence="6">
    <location>
        <begin position="245"/>
        <end position="265"/>
    </location>
</feature>
<comment type="caution">
    <text evidence="8">The sequence shown here is derived from an EMBL/GenBank/DDBJ whole genome shotgun (WGS) entry which is preliminary data.</text>
</comment>
<reference evidence="8" key="1">
    <citation type="submission" date="2023-07" db="EMBL/GenBank/DDBJ databases">
        <title>Marinobacter sp. chi1 genome sequencing and assembly.</title>
        <authorList>
            <person name="Park S."/>
        </authorList>
    </citation>
    <scope>NUCLEOTIDE SEQUENCE</scope>
    <source>
        <strain evidence="8">Chi1</strain>
    </source>
</reference>
<feature type="transmembrane region" description="Helical" evidence="6">
    <location>
        <begin position="70"/>
        <end position="88"/>
    </location>
</feature>
<protein>
    <submittedName>
        <fullName evidence="8">DMT family transporter</fullName>
    </submittedName>
</protein>
<name>A0ABT8VYF5_9GAMM</name>
<dbReference type="InterPro" id="IPR037185">
    <property type="entry name" value="EmrE-like"/>
</dbReference>
<feature type="domain" description="EamA" evidence="7">
    <location>
        <begin position="151"/>
        <end position="282"/>
    </location>
</feature>
<feature type="transmembrane region" description="Helical" evidence="6">
    <location>
        <begin position="38"/>
        <end position="58"/>
    </location>
</feature>
<dbReference type="RefSeq" id="WP_302909064.1">
    <property type="nucleotide sequence ID" value="NZ_JAUMIS010000001.1"/>
</dbReference>
<organism evidence="8 9">
    <name type="scientific">Marinobacter suaedae</name>
    <dbReference type="NCBI Taxonomy" id="3057675"/>
    <lineage>
        <taxon>Bacteria</taxon>
        <taxon>Pseudomonadati</taxon>
        <taxon>Pseudomonadota</taxon>
        <taxon>Gammaproteobacteria</taxon>
        <taxon>Pseudomonadales</taxon>
        <taxon>Marinobacteraceae</taxon>
        <taxon>Marinobacter</taxon>
    </lineage>
</organism>
<dbReference type="InterPro" id="IPR050638">
    <property type="entry name" value="AA-Vitamin_Transporters"/>
</dbReference>
<feature type="transmembrane region" description="Helical" evidence="6">
    <location>
        <begin position="212"/>
        <end position="233"/>
    </location>
</feature>
<keyword evidence="5 6" id="KW-0472">Membrane</keyword>
<feature type="transmembrane region" description="Helical" evidence="6">
    <location>
        <begin position="178"/>
        <end position="200"/>
    </location>
</feature>
<evidence type="ECO:0000256" key="5">
    <source>
        <dbReference type="ARBA" id="ARBA00023136"/>
    </source>
</evidence>
<evidence type="ECO:0000259" key="7">
    <source>
        <dbReference type="Pfam" id="PF00892"/>
    </source>
</evidence>
<feature type="transmembrane region" description="Helical" evidence="6">
    <location>
        <begin position="7"/>
        <end position="26"/>
    </location>
</feature>
<gene>
    <name evidence="8" type="ORF">QVZ43_04775</name>
</gene>
<evidence type="ECO:0000256" key="4">
    <source>
        <dbReference type="ARBA" id="ARBA00022989"/>
    </source>
</evidence>
<dbReference type="Pfam" id="PF00892">
    <property type="entry name" value="EamA"/>
    <property type="match status" value="1"/>
</dbReference>
<dbReference type="Proteomes" id="UP001168640">
    <property type="component" value="Unassembled WGS sequence"/>
</dbReference>
<dbReference type="PANTHER" id="PTHR32322:SF2">
    <property type="entry name" value="EAMA DOMAIN-CONTAINING PROTEIN"/>
    <property type="match status" value="1"/>
</dbReference>
<accession>A0ABT8VYF5</accession>
<dbReference type="InterPro" id="IPR000620">
    <property type="entry name" value="EamA_dom"/>
</dbReference>
<evidence type="ECO:0000313" key="8">
    <source>
        <dbReference type="EMBL" id="MDO3721024.1"/>
    </source>
</evidence>
<evidence type="ECO:0000256" key="3">
    <source>
        <dbReference type="ARBA" id="ARBA00022692"/>
    </source>
</evidence>
<feature type="transmembrane region" description="Helical" evidence="6">
    <location>
        <begin position="147"/>
        <end position="166"/>
    </location>
</feature>
<comment type="similarity">
    <text evidence="2">Belongs to the EamA transporter family.</text>
</comment>
<keyword evidence="3 6" id="KW-0812">Transmembrane</keyword>
<dbReference type="SUPFAM" id="SSF103481">
    <property type="entry name" value="Multidrug resistance efflux transporter EmrE"/>
    <property type="match status" value="2"/>
</dbReference>
<evidence type="ECO:0000256" key="1">
    <source>
        <dbReference type="ARBA" id="ARBA00004141"/>
    </source>
</evidence>
<feature type="transmembrane region" description="Helical" evidence="6">
    <location>
        <begin position="271"/>
        <end position="290"/>
    </location>
</feature>
<dbReference type="EMBL" id="JAUMIS010000001">
    <property type="protein sequence ID" value="MDO3721024.1"/>
    <property type="molecule type" value="Genomic_DNA"/>
</dbReference>
<feature type="transmembrane region" description="Helical" evidence="6">
    <location>
        <begin position="123"/>
        <end position="141"/>
    </location>
</feature>